<evidence type="ECO:0000256" key="1">
    <source>
        <dbReference type="ARBA" id="ARBA00023015"/>
    </source>
</evidence>
<feature type="non-terminal residue" evidence="6">
    <location>
        <position position="1"/>
    </location>
</feature>
<evidence type="ECO:0000259" key="5">
    <source>
        <dbReference type="PROSITE" id="PS50217"/>
    </source>
</evidence>
<evidence type="ECO:0000313" key="6">
    <source>
        <dbReference type="EMBL" id="CEK59916.1"/>
    </source>
</evidence>
<evidence type="ECO:0000256" key="4">
    <source>
        <dbReference type="SAM" id="MobiDB-lite"/>
    </source>
</evidence>
<dbReference type="PROSITE" id="PS50217">
    <property type="entry name" value="BZIP"/>
    <property type="match status" value="1"/>
</dbReference>
<dbReference type="InterPro" id="IPR046347">
    <property type="entry name" value="bZIP_sf"/>
</dbReference>
<keyword evidence="2" id="KW-0238">DNA-binding</keyword>
<dbReference type="SMART" id="SM00338">
    <property type="entry name" value="BRLZ"/>
    <property type="match status" value="1"/>
</dbReference>
<sequence>HSSGETDRDLAERANLALSALGRKRFDAPEYESSSDSFWDSEFDGDQCEAHLLEKDDTNDDINGNETSEKSDVQSKRKERRRERNKLSAQAYRQRRRSQSVKEQQTLMDLEAENKRLHRIVETLEKKKESVKHMLRGCSHPMVLQPIGEQEGATADMSDTDADLTLPRSAVPLSSQMCASCSSNGPVPLPLQSNPNLTLPLPNFIKKSAQTTVKHEPHRKIPFFTENKTSTCTYLTTGQPSPALCPSIQPNHLILNTNVLVGATLSPSGMANLTTVPAILAVPIETQKHCYPNSNMNCNPLRTGLDHTANALTYPEKETRHTKLDSTPVFNTVWWSGNRLEPRINSETGTIIGLGSMEVSNNSMNNNSINGNDANGNNSCDRNISMQPQPVSFNLNLNQAAGVTGQELISPQIQFKHPAMSVKCFLTPADQVPVQ</sequence>
<dbReference type="PROSITE" id="PS00036">
    <property type="entry name" value="BZIP_BASIC"/>
    <property type="match status" value="1"/>
</dbReference>
<accession>A0A0B6YVY4</accession>
<keyword evidence="3" id="KW-0804">Transcription</keyword>
<evidence type="ECO:0000256" key="2">
    <source>
        <dbReference type="ARBA" id="ARBA00023125"/>
    </source>
</evidence>
<proteinExistence type="predicted"/>
<dbReference type="GO" id="GO:0000981">
    <property type="term" value="F:DNA-binding transcription factor activity, RNA polymerase II-specific"/>
    <property type="evidence" value="ECO:0007669"/>
    <property type="project" value="TreeGrafter"/>
</dbReference>
<dbReference type="GO" id="GO:0005634">
    <property type="term" value="C:nucleus"/>
    <property type="evidence" value="ECO:0007669"/>
    <property type="project" value="TreeGrafter"/>
</dbReference>
<organism evidence="6">
    <name type="scientific">Arion vulgaris</name>
    <dbReference type="NCBI Taxonomy" id="1028688"/>
    <lineage>
        <taxon>Eukaryota</taxon>
        <taxon>Metazoa</taxon>
        <taxon>Spiralia</taxon>
        <taxon>Lophotrochozoa</taxon>
        <taxon>Mollusca</taxon>
        <taxon>Gastropoda</taxon>
        <taxon>Heterobranchia</taxon>
        <taxon>Euthyneura</taxon>
        <taxon>Panpulmonata</taxon>
        <taxon>Eupulmonata</taxon>
        <taxon>Stylommatophora</taxon>
        <taxon>Helicina</taxon>
        <taxon>Arionoidea</taxon>
        <taxon>Arionidae</taxon>
        <taxon>Arion</taxon>
    </lineage>
</organism>
<feature type="compositionally biased region" description="Basic and acidic residues" evidence="4">
    <location>
        <begin position="67"/>
        <end position="76"/>
    </location>
</feature>
<protein>
    <recommendedName>
        <fullName evidence="5">BZIP domain-containing protein</fullName>
    </recommendedName>
</protein>
<dbReference type="EMBL" id="HACG01013051">
    <property type="protein sequence ID" value="CEK59916.1"/>
    <property type="molecule type" value="Transcribed_RNA"/>
</dbReference>
<name>A0A0B6YVY4_9EUPU</name>
<dbReference type="GO" id="GO:0000978">
    <property type="term" value="F:RNA polymerase II cis-regulatory region sequence-specific DNA binding"/>
    <property type="evidence" value="ECO:0007669"/>
    <property type="project" value="TreeGrafter"/>
</dbReference>
<keyword evidence="1" id="KW-0805">Transcription regulation</keyword>
<dbReference type="InterPro" id="IPR000837">
    <property type="entry name" value="AP-1"/>
</dbReference>
<dbReference type="SUPFAM" id="SSF57959">
    <property type="entry name" value="Leucine zipper domain"/>
    <property type="match status" value="1"/>
</dbReference>
<dbReference type="Pfam" id="PF07716">
    <property type="entry name" value="bZIP_2"/>
    <property type="match status" value="1"/>
</dbReference>
<feature type="region of interest" description="Disordered" evidence="4">
    <location>
        <begin position="53"/>
        <end position="104"/>
    </location>
</feature>
<dbReference type="PANTHER" id="PTHR23351:SF24">
    <property type="entry name" value="ACTIVATING TRANSCRIPTION FACTOR 3-RELATED"/>
    <property type="match status" value="1"/>
</dbReference>
<evidence type="ECO:0000256" key="3">
    <source>
        <dbReference type="ARBA" id="ARBA00023163"/>
    </source>
</evidence>
<dbReference type="CDD" id="cd14686">
    <property type="entry name" value="bZIP"/>
    <property type="match status" value="1"/>
</dbReference>
<reference evidence="6" key="1">
    <citation type="submission" date="2014-12" db="EMBL/GenBank/DDBJ databases">
        <title>Insight into the proteome of Arion vulgaris.</title>
        <authorList>
            <person name="Aradska J."/>
            <person name="Bulat T."/>
            <person name="Smidak R."/>
            <person name="Sarate P."/>
            <person name="Gangsoo J."/>
            <person name="Sialana F."/>
            <person name="Bilban M."/>
            <person name="Lubec G."/>
        </authorList>
    </citation>
    <scope>NUCLEOTIDE SEQUENCE</scope>
    <source>
        <tissue evidence="6">Skin</tissue>
    </source>
</reference>
<dbReference type="InterPro" id="IPR004827">
    <property type="entry name" value="bZIP"/>
</dbReference>
<dbReference type="PANTHER" id="PTHR23351">
    <property type="entry name" value="FOS TRANSCRIPTION FACTOR-RELATED"/>
    <property type="match status" value="1"/>
</dbReference>
<dbReference type="Gene3D" id="1.20.5.170">
    <property type="match status" value="1"/>
</dbReference>
<gene>
    <name evidence="6" type="primary">ORF37846</name>
</gene>
<feature type="domain" description="BZIP" evidence="5">
    <location>
        <begin position="75"/>
        <end position="136"/>
    </location>
</feature>
<dbReference type="AlphaFoldDB" id="A0A0B6YVY4"/>